<evidence type="ECO:0000256" key="3">
    <source>
        <dbReference type="ARBA" id="ARBA00004141"/>
    </source>
</evidence>
<evidence type="ECO:0000256" key="11">
    <source>
        <dbReference type="ARBA" id="ARBA00023136"/>
    </source>
</evidence>
<keyword evidence="15" id="KW-0961">Cell wall biogenesis/degradation</keyword>
<evidence type="ECO:0000256" key="15">
    <source>
        <dbReference type="ARBA" id="ARBA00023316"/>
    </source>
</evidence>
<dbReference type="PROSITE" id="PS51166">
    <property type="entry name" value="CBM20"/>
    <property type="match status" value="1"/>
</dbReference>
<dbReference type="InterPro" id="IPR004299">
    <property type="entry name" value="MBOAT_fam"/>
</dbReference>
<evidence type="ECO:0000256" key="8">
    <source>
        <dbReference type="ARBA" id="ARBA00022729"/>
    </source>
</evidence>
<dbReference type="OrthoDB" id="5839090at2759"/>
<evidence type="ECO:0000256" key="7">
    <source>
        <dbReference type="ARBA" id="ARBA00022692"/>
    </source>
</evidence>
<keyword evidence="13" id="KW-0119">Carbohydrate metabolism</keyword>
<evidence type="ECO:0000256" key="12">
    <source>
        <dbReference type="ARBA" id="ARBA00023180"/>
    </source>
</evidence>
<dbReference type="GO" id="GO:2001070">
    <property type="term" value="F:starch binding"/>
    <property type="evidence" value="ECO:0007669"/>
    <property type="project" value="InterPro"/>
</dbReference>
<keyword evidence="6" id="KW-0964">Secreted</keyword>
<dbReference type="InterPro" id="IPR017853">
    <property type="entry name" value="GH"/>
</dbReference>
<evidence type="ECO:0000313" key="21">
    <source>
        <dbReference type="EMBL" id="TKA69308.1"/>
    </source>
</evidence>
<dbReference type="GO" id="GO:0005576">
    <property type="term" value="C:extracellular region"/>
    <property type="evidence" value="ECO:0007669"/>
    <property type="project" value="UniProtKB-SubCell"/>
</dbReference>
<evidence type="ECO:0000256" key="2">
    <source>
        <dbReference type="ARBA" id="ARBA00001657"/>
    </source>
</evidence>
<keyword evidence="7 19" id="KW-0812">Transmembrane</keyword>
<keyword evidence="9" id="KW-0378">Hydrolase</keyword>
<evidence type="ECO:0000256" key="1">
    <source>
        <dbReference type="ARBA" id="ARBA00000448"/>
    </source>
</evidence>
<dbReference type="InterPro" id="IPR000322">
    <property type="entry name" value="Glyco_hydro_31_TIM"/>
</dbReference>
<dbReference type="Pfam" id="PF21365">
    <property type="entry name" value="Glyco_hydro_31_3rd"/>
    <property type="match status" value="1"/>
</dbReference>
<dbReference type="Gene3D" id="2.60.40.10">
    <property type="entry name" value="Immunoglobulins"/>
    <property type="match status" value="1"/>
</dbReference>
<feature type="transmembrane region" description="Helical" evidence="19">
    <location>
        <begin position="213"/>
        <end position="235"/>
    </location>
</feature>
<dbReference type="Gene3D" id="2.60.40.1760">
    <property type="entry name" value="glycosyl hydrolase (family 31)"/>
    <property type="match status" value="1"/>
</dbReference>
<comment type="catalytic activity">
    <reaction evidence="2">
        <text>Hydrolysis of terminal, non-reducing (1-&gt;4)-linked alpha-D-glucose residues with release of alpha-D-glucose.</text>
        <dbReference type="EC" id="3.2.1.20"/>
    </reaction>
</comment>
<dbReference type="PANTHER" id="PTHR22762:SF67">
    <property type="entry name" value="ALPHA_BETA-GLUCOSIDASE AGDC-RELATED"/>
    <property type="match status" value="1"/>
</dbReference>
<feature type="region of interest" description="Disordered" evidence="18">
    <location>
        <begin position="918"/>
        <end position="944"/>
    </location>
</feature>
<evidence type="ECO:0000256" key="4">
    <source>
        <dbReference type="ARBA" id="ARBA00004613"/>
    </source>
</evidence>
<accession>A0A4U0X2G9</accession>
<dbReference type="GO" id="GO:0000272">
    <property type="term" value="P:polysaccharide catabolic process"/>
    <property type="evidence" value="ECO:0007669"/>
    <property type="project" value="UniProtKB-KW"/>
</dbReference>
<keyword evidence="16" id="KW-0624">Polysaccharide degradation</keyword>
<organism evidence="21 22">
    <name type="scientific">Friedmanniomyces simplex</name>
    <dbReference type="NCBI Taxonomy" id="329884"/>
    <lineage>
        <taxon>Eukaryota</taxon>
        <taxon>Fungi</taxon>
        <taxon>Dikarya</taxon>
        <taxon>Ascomycota</taxon>
        <taxon>Pezizomycotina</taxon>
        <taxon>Dothideomycetes</taxon>
        <taxon>Dothideomycetidae</taxon>
        <taxon>Mycosphaerellales</taxon>
        <taxon>Teratosphaeriaceae</taxon>
        <taxon>Friedmanniomyces</taxon>
    </lineage>
</organism>
<evidence type="ECO:0000256" key="14">
    <source>
        <dbReference type="ARBA" id="ARBA00023295"/>
    </source>
</evidence>
<dbReference type="Pfam" id="PF01055">
    <property type="entry name" value="Glyco_hydro_31_2nd"/>
    <property type="match status" value="1"/>
</dbReference>
<keyword evidence="14" id="KW-0326">Glycosidase</keyword>
<dbReference type="EMBL" id="NAJQ01000455">
    <property type="protein sequence ID" value="TKA69308.1"/>
    <property type="molecule type" value="Genomic_DNA"/>
</dbReference>
<dbReference type="GO" id="GO:0016020">
    <property type="term" value="C:membrane"/>
    <property type="evidence" value="ECO:0007669"/>
    <property type="project" value="UniProtKB-SubCell"/>
</dbReference>
<dbReference type="InterPro" id="IPR013780">
    <property type="entry name" value="Glyco_hydro_b"/>
</dbReference>
<dbReference type="Pfam" id="PF03062">
    <property type="entry name" value="MBOAT"/>
    <property type="match status" value="1"/>
</dbReference>
<keyword evidence="12" id="KW-0325">Glycoprotein</keyword>
<keyword evidence="22" id="KW-1185">Reference proteome</keyword>
<dbReference type="InterPro" id="IPR002044">
    <property type="entry name" value="CBM20"/>
</dbReference>
<sequence>MKAPPTRKKRKIPRSATPAMWKMASGLLWVLAFLQFGSYFNQDVVLGERYKEMGLLWRIFHLHMLSFVTRMKYYGAWSLIDGACTLSGIGYKGLDPKTGKPNWDRLINIRPMGVEFAQNSHAYLGNWNMNTNHWLRNYMYLRVTPKGKKPGFRASMATFVTSAFWHGFYPGYYLTFVLASFIQNVAKNSRRLLRPFFLTSDGKPLPRKRYYDLATWLITQLTFSFCTAPFILLSIHDSLLVWSRVHFYCPLGVALCSLFLASPGKAWLTKKAKAHAGAKPQLGRSDSMESLRGTTLGVPSEPGREFDEMVDEIMVEVKKRRGSRAGPEGVELRRRVEATLQEKTGGVGKELRTLGAALAISSLVSASPVPALLSRQSTDTADLSACPGYTASNVQTSDTGLTASLSLAGSACNAYGTDLTDLTLTVEYQTNERLHVKIQDAANQVYQVPSSVFDRPSSSGNCSASTADLAFNYIESPFSFSVLRRSTNETLFDTSAASLIFESQYVRLRTSLPPSPSLYGLGEHSDPFMLNTTNYTRTVWNRDAYLIPPGTNLYGDHPVYFDHRGANGTHGVFLLNSNGMNIIIDDTDGQYLEYNTLGGVLDFYFLSGPSPVQVAQQYSEVVGKSAMMPYWGFGFHQCRYGMQDVYEVAEVVANYSLANIPLETMWTDIDYMYLRRVFTLDPDRFPLHLMQELVTYLHDHQQHYIVMVDPAVAYQPYPAFQNGVADDAFLKVANGSVYKGVVWPGVTAFPDWFAPGTQGYWDNEFATFFSPDTGVDIDALWIDMNEASNFCVFPCTDPENQAATMGDPPRPPAVRLGAPRPIPGFPADFQPVCHAEVTFSVNASTFIGENILVFGSAITIGSGNDLSNAVTLGANNYPIWSATVDMPANTTVTYQYVRAEPDGTYVFEAMNRTITTGGCNSTSQTETVNITTSSPSTSSKVRRDALAAHGAPLEKRQAAGDAVGLPGRDLLNPEYVINNAAGSISNKTLNTDLIHYGGWAEYDTHNLYGAMMSESSRLAMLSRRPGLRPMVITRSTFAGSGRQVGHWLGDNDATWADYLISIGELLEFGALFQVPMVGSDVCGYAGVTNELLCARWATLGAFGPFFRNHETSGEPPHEFYRFPIAAEAARNAIATRYQLLDYIYTAFYDQNQTGTPTVQPMFFVYPEDRNANSLAYQYFYGPGIMVAPVTIENSTTTEIYMPDDIFYDYYTHATVRGHGEMVTLTDVAYTTIPLYYKGGSIVALRANSANTTTELRKQDFSIIIAPGQNGTATGSLYLDDGVSIEQAATSYIDFAYDASGHFAMTGSFGYEAQVSITSITVLGTNGTGSSGGSGTGAAGAYSKVVAAEGMRIPLTGPRTVQL</sequence>
<dbReference type="Gene3D" id="2.60.40.1180">
    <property type="entry name" value="Golgi alpha-mannosidase II"/>
    <property type="match status" value="2"/>
</dbReference>
<dbReference type="InterPro" id="IPR013784">
    <property type="entry name" value="Carb-bd-like_fold"/>
</dbReference>
<dbReference type="SMART" id="SM01065">
    <property type="entry name" value="CBM_2"/>
    <property type="match status" value="1"/>
</dbReference>
<reference evidence="21 22" key="1">
    <citation type="submission" date="2017-03" db="EMBL/GenBank/DDBJ databases">
        <title>Genomes of endolithic fungi from Antarctica.</title>
        <authorList>
            <person name="Coleine C."/>
            <person name="Masonjones S."/>
            <person name="Stajich J.E."/>
        </authorList>
    </citation>
    <scope>NUCLEOTIDE SEQUENCE [LARGE SCALE GENOMIC DNA]</scope>
    <source>
        <strain evidence="21 22">CCFEE 5184</strain>
    </source>
</reference>
<dbReference type="InterPro" id="IPR011013">
    <property type="entry name" value="Gal_mutarotase_sf_dom"/>
</dbReference>
<evidence type="ECO:0000259" key="20">
    <source>
        <dbReference type="PROSITE" id="PS51166"/>
    </source>
</evidence>
<dbReference type="CDD" id="cd14752">
    <property type="entry name" value="GH31_N"/>
    <property type="match status" value="1"/>
</dbReference>
<comment type="subcellular location">
    <subcellularLocation>
        <location evidence="3">Membrane</location>
        <topology evidence="3">Multi-pass membrane protein</topology>
    </subcellularLocation>
    <subcellularLocation>
        <location evidence="4">Secreted</location>
    </subcellularLocation>
</comment>
<dbReference type="GO" id="GO:0071555">
    <property type="term" value="P:cell wall organization"/>
    <property type="evidence" value="ECO:0007669"/>
    <property type="project" value="UniProtKB-KW"/>
</dbReference>
<comment type="similarity">
    <text evidence="5">Belongs to the glycosyl hydrolase 31 family.</text>
</comment>
<dbReference type="Proteomes" id="UP000309340">
    <property type="component" value="Unassembled WGS sequence"/>
</dbReference>
<name>A0A4U0X2G9_9PEZI</name>
<evidence type="ECO:0000256" key="10">
    <source>
        <dbReference type="ARBA" id="ARBA00022989"/>
    </source>
</evidence>
<dbReference type="GO" id="GO:0004558">
    <property type="term" value="F:alpha-1,4-glucosidase activity"/>
    <property type="evidence" value="ECO:0007669"/>
    <property type="project" value="UniProtKB-EC"/>
</dbReference>
<proteinExistence type="inferred from homology"/>
<evidence type="ECO:0000256" key="9">
    <source>
        <dbReference type="ARBA" id="ARBA00022801"/>
    </source>
</evidence>
<evidence type="ECO:0000256" key="6">
    <source>
        <dbReference type="ARBA" id="ARBA00022525"/>
    </source>
</evidence>
<dbReference type="SUPFAM" id="SSF74650">
    <property type="entry name" value="Galactose mutarotase-like"/>
    <property type="match status" value="1"/>
</dbReference>
<evidence type="ECO:0000313" key="22">
    <source>
        <dbReference type="Proteomes" id="UP000309340"/>
    </source>
</evidence>
<dbReference type="Gene3D" id="3.20.20.80">
    <property type="entry name" value="Glycosidases"/>
    <property type="match status" value="2"/>
</dbReference>
<evidence type="ECO:0000256" key="19">
    <source>
        <dbReference type="SAM" id="Phobius"/>
    </source>
</evidence>
<keyword evidence="8" id="KW-0732">Signal</keyword>
<dbReference type="STRING" id="329884.A0A4U0X2G9"/>
<comment type="catalytic activity">
    <reaction evidence="1">
        <text>Hydrolysis of terminal, non-reducing beta-D-glucosyl residues with release of beta-D-glucose.</text>
        <dbReference type="EC" id="3.2.1.21"/>
    </reaction>
</comment>
<feature type="transmembrane region" description="Helical" evidence="19">
    <location>
        <begin position="241"/>
        <end position="261"/>
    </location>
</feature>
<dbReference type="SUPFAM" id="SSF51011">
    <property type="entry name" value="Glycosyl hydrolase domain"/>
    <property type="match status" value="1"/>
</dbReference>
<evidence type="ECO:0000256" key="17">
    <source>
        <dbReference type="ARBA" id="ARBA00025512"/>
    </source>
</evidence>
<dbReference type="PANTHER" id="PTHR22762">
    <property type="entry name" value="ALPHA-GLUCOSIDASE"/>
    <property type="match status" value="1"/>
</dbReference>
<dbReference type="Pfam" id="PF00686">
    <property type="entry name" value="CBM_20"/>
    <property type="match status" value="1"/>
</dbReference>
<keyword evidence="10 19" id="KW-1133">Transmembrane helix</keyword>
<feature type="compositionally biased region" description="Polar residues" evidence="18">
    <location>
        <begin position="918"/>
        <end position="939"/>
    </location>
</feature>
<dbReference type="InterPro" id="IPR013783">
    <property type="entry name" value="Ig-like_fold"/>
</dbReference>
<gene>
    <name evidence="21" type="ORF">B0A55_07950</name>
</gene>
<dbReference type="SUPFAM" id="SSF51445">
    <property type="entry name" value="(Trans)glycosidases"/>
    <property type="match status" value="1"/>
</dbReference>
<protein>
    <recommendedName>
        <fullName evidence="20">CBM20 domain-containing protein</fullName>
    </recommendedName>
</protein>
<dbReference type="Pfam" id="PF13802">
    <property type="entry name" value="Gal_mutarotas_2"/>
    <property type="match status" value="1"/>
</dbReference>
<dbReference type="GO" id="GO:0008422">
    <property type="term" value="F:beta-glucosidase activity"/>
    <property type="evidence" value="ECO:0007669"/>
    <property type="project" value="UniProtKB-EC"/>
</dbReference>
<dbReference type="InterPro" id="IPR048395">
    <property type="entry name" value="Glyco_hydro_31_C"/>
</dbReference>
<comment type="function">
    <text evidence="17">Glucosidase involved in the degradation of cellulosic biomass. Has both alpha- and beta-glucosidase activity.</text>
</comment>
<keyword evidence="11 19" id="KW-0472">Membrane</keyword>
<comment type="caution">
    <text evidence="21">The sequence shown here is derived from an EMBL/GenBank/DDBJ whole genome shotgun (WGS) entry which is preliminary data.</text>
</comment>
<dbReference type="CDD" id="cd06602">
    <property type="entry name" value="GH31_MGAM_SI_GAA"/>
    <property type="match status" value="1"/>
</dbReference>
<dbReference type="SUPFAM" id="SSF49452">
    <property type="entry name" value="Starch-binding domain-like"/>
    <property type="match status" value="1"/>
</dbReference>
<dbReference type="InterPro" id="IPR025887">
    <property type="entry name" value="Glyco_hydro_31_N_dom"/>
</dbReference>
<evidence type="ECO:0000256" key="5">
    <source>
        <dbReference type="ARBA" id="ARBA00007806"/>
    </source>
</evidence>
<feature type="region of interest" description="Disordered" evidence="18">
    <location>
        <begin position="278"/>
        <end position="302"/>
    </location>
</feature>
<evidence type="ECO:0000256" key="18">
    <source>
        <dbReference type="SAM" id="MobiDB-lite"/>
    </source>
</evidence>
<evidence type="ECO:0000256" key="13">
    <source>
        <dbReference type="ARBA" id="ARBA00023277"/>
    </source>
</evidence>
<evidence type="ECO:0000256" key="16">
    <source>
        <dbReference type="ARBA" id="ARBA00023326"/>
    </source>
</evidence>
<feature type="domain" description="CBM20" evidence="20">
    <location>
        <begin position="829"/>
        <end position="934"/>
    </location>
</feature>